<gene>
    <name evidence="6" type="ORF">CAS74_003303</name>
</gene>
<keyword evidence="2 5" id="KW-0812">Transmembrane</keyword>
<evidence type="ECO:0000256" key="5">
    <source>
        <dbReference type="SAM" id="Phobius"/>
    </source>
</evidence>
<evidence type="ECO:0000313" key="6">
    <source>
        <dbReference type="EMBL" id="OUT21188.1"/>
    </source>
</evidence>
<organism evidence="6 7">
    <name type="scientific">Pichia kudriavzevii</name>
    <name type="common">Yeast</name>
    <name type="synonym">Issatchenkia orientalis</name>
    <dbReference type="NCBI Taxonomy" id="4909"/>
    <lineage>
        <taxon>Eukaryota</taxon>
        <taxon>Fungi</taxon>
        <taxon>Dikarya</taxon>
        <taxon>Ascomycota</taxon>
        <taxon>Saccharomycotina</taxon>
        <taxon>Pichiomycetes</taxon>
        <taxon>Pichiales</taxon>
        <taxon>Pichiaceae</taxon>
        <taxon>Pichia</taxon>
    </lineage>
</organism>
<evidence type="ECO:0000256" key="4">
    <source>
        <dbReference type="ARBA" id="ARBA00023136"/>
    </source>
</evidence>
<dbReference type="Proteomes" id="UP000195871">
    <property type="component" value="Unassembled WGS sequence"/>
</dbReference>
<keyword evidence="3 5" id="KW-1133">Transmembrane helix</keyword>
<comment type="caution">
    <text evidence="6">The sequence shown here is derived from an EMBL/GenBank/DDBJ whole genome shotgun (WGS) entry which is preliminary data.</text>
</comment>
<evidence type="ECO:0000256" key="1">
    <source>
        <dbReference type="ARBA" id="ARBA00004141"/>
    </source>
</evidence>
<evidence type="ECO:0008006" key="8">
    <source>
        <dbReference type="Google" id="ProtNLM"/>
    </source>
</evidence>
<keyword evidence="4 5" id="KW-0472">Membrane</keyword>
<proteinExistence type="predicted"/>
<sequence>MSSILPKGFKLQPVMSSLTISIIGLPLFFSVMGWKPFFLFAWDPFISKWNQFWRLLILQLQFQNQSEITLASVLILLRLKGLERLYGSLKMFKILVLLYSYNLLIVTFLSFFLCFTFDFDIFIPSGPFGILFGLYYPFSRFIPETYVAEFDFTNATSLRIFGDGAILPLSDAFPVHFLFGILSLTEGVSSLIVSSIGYFIGILYFQNLLPLTDTSLGFLDPIYFKITHEKSFAREGRNNTTYNGVDSNHNASALDLDEENERSPSVEDNDTPVRSIGQEVLHTFTR</sequence>
<dbReference type="GO" id="GO:0016020">
    <property type="term" value="C:membrane"/>
    <property type="evidence" value="ECO:0007669"/>
    <property type="project" value="UniProtKB-SubCell"/>
</dbReference>
<name>A0A1Z8JKT1_PICKU</name>
<evidence type="ECO:0000256" key="3">
    <source>
        <dbReference type="ARBA" id="ARBA00022989"/>
    </source>
</evidence>
<feature type="transmembrane region" description="Helical" evidence="5">
    <location>
        <begin position="121"/>
        <end position="139"/>
    </location>
</feature>
<protein>
    <recommendedName>
        <fullName evidence="8">DSC E3 ubiquitin ligase complex subunit 2</fullName>
    </recommendedName>
</protein>
<feature type="transmembrane region" description="Helical" evidence="5">
    <location>
        <begin position="20"/>
        <end position="42"/>
    </location>
</feature>
<dbReference type="AlphaFoldDB" id="A0A1Z8JKT1"/>
<accession>A0A1Z8JKT1</accession>
<dbReference type="InterPro" id="IPR035952">
    <property type="entry name" value="Rhomboid-like_sf"/>
</dbReference>
<feature type="transmembrane region" description="Helical" evidence="5">
    <location>
        <begin position="91"/>
        <end position="115"/>
    </location>
</feature>
<evidence type="ECO:0000256" key="2">
    <source>
        <dbReference type="ARBA" id="ARBA00022692"/>
    </source>
</evidence>
<dbReference type="SUPFAM" id="SSF144091">
    <property type="entry name" value="Rhomboid-like"/>
    <property type="match status" value="1"/>
</dbReference>
<feature type="transmembrane region" description="Helical" evidence="5">
    <location>
        <begin position="188"/>
        <end position="205"/>
    </location>
</feature>
<reference evidence="6 7" key="1">
    <citation type="submission" date="2017-05" db="EMBL/GenBank/DDBJ databases">
        <title>The Genome Sequence of Candida krusei Ckrusei653.</title>
        <authorList>
            <person name="Cuomo C."/>
            <person name="Forche A."/>
            <person name="Young S."/>
            <person name="Abouelleil A."/>
            <person name="Cao P."/>
            <person name="Chapman S."/>
            <person name="Cusick C."/>
            <person name="Shea T."/>
            <person name="Nusbaum C."/>
            <person name="Birren B."/>
        </authorList>
    </citation>
    <scope>NUCLEOTIDE SEQUENCE [LARGE SCALE GENOMIC DNA]</scope>
    <source>
        <strain evidence="6 7">Ckrusei653</strain>
    </source>
</reference>
<dbReference type="EMBL" id="NHMM01000005">
    <property type="protein sequence ID" value="OUT21188.1"/>
    <property type="molecule type" value="Genomic_DNA"/>
</dbReference>
<comment type="subcellular location">
    <subcellularLocation>
        <location evidence="1">Membrane</location>
        <topology evidence="1">Multi-pass membrane protein</topology>
    </subcellularLocation>
</comment>
<dbReference type="VEuPathDB" id="FungiDB:C5L36_0B02070"/>
<evidence type="ECO:0000313" key="7">
    <source>
        <dbReference type="Proteomes" id="UP000195871"/>
    </source>
</evidence>